<keyword evidence="3" id="KW-1185">Reference proteome</keyword>
<dbReference type="PROSITE" id="PS00028">
    <property type="entry name" value="ZINC_FINGER_C2H2_1"/>
    <property type="match status" value="1"/>
</dbReference>
<organism evidence="2 3">
    <name type="scientific">Cucurbitaria berberidis CBS 394.84</name>
    <dbReference type="NCBI Taxonomy" id="1168544"/>
    <lineage>
        <taxon>Eukaryota</taxon>
        <taxon>Fungi</taxon>
        <taxon>Dikarya</taxon>
        <taxon>Ascomycota</taxon>
        <taxon>Pezizomycotina</taxon>
        <taxon>Dothideomycetes</taxon>
        <taxon>Pleosporomycetidae</taxon>
        <taxon>Pleosporales</taxon>
        <taxon>Pleosporineae</taxon>
        <taxon>Cucurbitariaceae</taxon>
        <taxon>Cucurbitaria</taxon>
    </lineage>
</organism>
<dbReference type="InterPro" id="IPR013087">
    <property type="entry name" value="Znf_C2H2_type"/>
</dbReference>
<dbReference type="Proteomes" id="UP000800039">
    <property type="component" value="Unassembled WGS sequence"/>
</dbReference>
<name>A0A9P4GSK9_9PLEO</name>
<reference evidence="2" key="1">
    <citation type="submission" date="2020-01" db="EMBL/GenBank/DDBJ databases">
        <authorList>
            <consortium name="DOE Joint Genome Institute"/>
            <person name="Haridas S."/>
            <person name="Albert R."/>
            <person name="Binder M."/>
            <person name="Bloem J."/>
            <person name="Labutti K."/>
            <person name="Salamov A."/>
            <person name="Andreopoulos B."/>
            <person name="Baker S.E."/>
            <person name="Barry K."/>
            <person name="Bills G."/>
            <person name="Bluhm B.H."/>
            <person name="Cannon C."/>
            <person name="Castanera R."/>
            <person name="Culley D.E."/>
            <person name="Daum C."/>
            <person name="Ezra D."/>
            <person name="Gonzalez J.B."/>
            <person name="Henrissat B."/>
            <person name="Kuo A."/>
            <person name="Liang C."/>
            <person name="Lipzen A."/>
            <person name="Lutzoni F."/>
            <person name="Magnuson J."/>
            <person name="Mondo S."/>
            <person name="Nolan M."/>
            <person name="Ohm R."/>
            <person name="Pangilinan J."/>
            <person name="Park H.-J."/>
            <person name="Ramirez L."/>
            <person name="Alfaro M."/>
            <person name="Sun H."/>
            <person name="Tritt A."/>
            <person name="Yoshinaga Y."/>
            <person name="Zwiers L.-H."/>
            <person name="Turgeon B.G."/>
            <person name="Goodwin S.B."/>
            <person name="Spatafora J.W."/>
            <person name="Crous P.W."/>
            <person name="Grigoriev I.V."/>
        </authorList>
    </citation>
    <scope>NUCLEOTIDE SEQUENCE</scope>
    <source>
        <strain evidence="2">CBS 394.84</strain>
    </source>
</reference>
<evidence type="ECO:0000313" key="2">
    <source>
        <dbReference type="EMBL" id="KAF1851042.1"/>
    </source>
</evidence>
<gene>
    <name evidence="2" type="ORF">K460DRAFT_361792</name>
</gene>
<evidence type="ECO:0000313" key="3">
    <source>
        <dbReference type="Proteomes" id="UP000800039"/>
    </source>
</evidence>
<dbReference type="RefSeq" id="XP_040793605.1">
    <property type="nucleotide sequence ID" value="XM_040932525.1"/>
</dbReference>
<comment type="caution">
    <text evidence="2">The sequence shown here is derived from an EMBL/GenBank/DDBJ whole genome shotgun (WGS) entry which is preliminary data.</text>
</comment>
<protein>
    <recommendedName>
        <fullName evidence="1">C2H2-type domain-containing protein</fullName>
    </recommendedName>
</protein>
<sequence>MWVQGVCNLLATLSKPPWTKPLNWDLHMTIDGEGRIPFHLYVTYEDDPPCTSSQATLLSRFSQLSTELQLHVLDFCSAPTLYKMMYASMLRIEAAKRFWSDSDTYYLIKAYWLFGGGHSAYTCYDLSFMAYVQNVEIEYDLRSDDKIAPIRQDDVLELDYNKAREFWRTFRMRFPRAKKVVVNKNWESLTIRYQNDEPIACSLKVLVETCPINLEISVLVLVEVSSGGEKRTAPPIAKNWHRVLYRLADDGEWRKVTTSGFERKTVLMPPKRFYGPVGEFKGLLHEQEKIQLQLTGLGAVAIEALDRHYFGKEHPEPFHCPASGCDVYFEKAGQWTQHAAEAHGVEMFMARPEILPHALQHGFEERKNNLTKEVEARRRKFRKIFDDWNEEGGEKRRELERGWIHQLDTDEAWNTGVKGTDSELWERFNNMMDPTWSGY</sequence>
<evidence type="ECO:0000259" key="1">
    <source>
        <dbReference type="PROSITE" id="PS00028"/>
    </source>
</evidence>
<dbReference type="EMBL" id="ML976614">
    <property type="protein sequence ID" value="KAF1851042.1"/>
    <property type="molecule type" value="Genomic_DNA"/>
</dbReference>
<dbReference type="OrthoDB" id="5397557at2759"/>
<accession>A0A9P4GSK9</accession>
<dbReference type="GeneID" id="63849776"/>
<feature type="domain" description="C2H2-type" evidence="1">
    <location>
        <begin position="320"/>
        <end position="343"/>
    </location>
</feature>
<dbReference type="AlphaFoldDB" id="A0A9P4GSK9"/>
<proteinExistence type="predicted"/>